<dbReference type="GO" id="GO:0042586">
    <property type="term" value="F:peptide deformylase activity"/>
    <property type="evidence" value="ECO:0007669"/>
    <property type="project" value="InterPro"/>
</dbReference>
<reference evidence="2" key="1">
    <citation type="journal article" date="2014" name="Front. Microbiol.">
        <title>High frequency of phylogenetically diverse reductive dehalogenase-homologous genes in deep subseafloor sedimentary metagenomes.</title>
        <authorList>
            <person name="Kawai M."/>
            <person name="Futagami T."/>
            <person name="Toyoda A."/>
            <person name="Takaki Y."/>
            <person name="Nishi S."/>
            <person name="Hori S."/>
            <person name="Arai W."/>
            <person name="Tsubouchi T."/>
            <person name="Morono Y."/>
            <person name="Uchiyama I."/>
            <person name="Ito T."/>
            <person name="Fujiyama A."/>
            <person name="Inagaki F."/>
            <person name="Takami H."/>
        </authorList>
    </citation>
    <scope>NUCLEOTIDE SEQUENCE</scope>
    <source>
        <strain evidence="2">Expedition CK06-06</strain>
    </source>
</reference>
<dbReference type="Gene3D" id="3.90.45.10">
    <property type="entry name" value="Peptide deformylase"/>
    <property type="match status" value="1"/>
</dbReference>
<feature type="non-terminal residue" evidence="2">
    <location>
        <position position="1"/>
    </location>
</feature>
<comment type="caution">
    <text evidence="2">The sequence shown here is derived from an EMBL/GenBank/DDBJ whole genome shotgun (WGS) entry which is preliminary data.</text>
</comment>
<evidence type="ECO:0008006" key="3">
    <source>
        <dbReference type="Google" id="ProtNLM"/>
    </source>
</evidence>
<dbReference type="PANTHER" id="PTHR10458:SF22">
    <property type="entry name" value="PEPTIDE DEFORMYLASE"/>
    <property type="match status" value="1"/>
</dbReference>
<dbReference type="PRINTS" id="PR01576">
    <property type="entry name" value="PDEFORMYLASE"/>
</dbReference>
<evidence type="ECO:0000256" key="1">
    <source>
        <dbReference type="ARBA" id="ARBA00010759"/>
    </source>
</evidence>
<dbReference type="InterPro" id="IPR023635">
    <property type="entry name" value="Peptide_deformylase"/>
</dbReference>
<dbReference type="PANTHER" id="PTHR10458">
    <property type="entry name" value="PEPTIDE DEFORMYLASE"/>
    <property type="match status" value="1"/>
</dbReference>
<proteinExistence type="inferred from homology"/>
<dbReference type="Pfam" id="PF01327">
    <property type="entry name" value="Pep_deformylase"/>
    <property type="match status" value="1"/>
</dbReference>
<dbReference type="InterPro" id="IPR036821">
    <property type="entry name" value="Peptide_deformylase_sf"/>
</dbReference>
<dbReference type="EMBL" id="BART01015964">
    <property type="protein sequence ID" value="GAG76172.1"/>
    <property type="molecule type" value="Genomic_DNA"/>
</dbReference>
<organism evidence="2">
    <name type="scientific">marine sediment metagenome</name>
    <dbReference type="NCBI Taxonomy" id="412755"/>
    <lineage>
        <taxon>unclassified sequences</taxon>
        <taxon>metagenomes</taxon>
        <taxon>ecological metagenomes</taxon>
    </lineage>
</organism>
<accession>X1B4D9</accession>
<dbReference type="SUPFAM" id="SSF56420">
    <property type="entry name" value="Peptide deformylase"/>
    <property type="match status" value="1"/>
</dbReference>
<dbReference type="AlphaFoldDB" id="X1B4D9"/>
<sequence length="70" mass="7913">PRIVGDVERPITVTIKGLNRRGQPQKIKASGWLARIFQHEVDHLDGVLFVDRAERVWQIEGETTQIAPIG</sequence>
<comment type="similarity">
    <text evidence="1">Belongs to the polypeptide deformylase family.</text>
</comment>
<name>X1B4D9_9ZZZZ</name>
<gene>
    <name evidence="2" type="ORF">S01H4_30858</name>
</gene>
<protein>
    <recommendedName>
        <fullName evidence="3">Peptide deformylase</fullName>
    </recommendedName>
</protein>
<evidence type="ECO:0000313" key="2">
    <source>
        <dbReference type="EMBL" id="GAG76172.1"/>
    </source>
</evidence>